<accession>A0AAX0WPK4</accession>
<dbReference type="AlphaFoldDB" id="A0AAX0WPK4"/>
<feature type="compositionally biased region" description="Basic and acidic residues" evidence="1">
    <location>
        <begin position="1"/>
        <end position="12"/>
    </location>
</feature>
<evidence type="ECO:0000313" key="3">
    <source>
        <dbReference type="Proteomes" id="UP000192511"/>
    </source>
</evidence>
<dbReference type="GeneID" id="98064718"/>
<organism evidence="2 3">
    <name type="scientific">Legionella anisa</name>
    <dbReference type="NCBI Taxonomy" id="28082"/>
    <lineage>
        <taxon>Bacteria</taxon>
        <taxon>Pseudomonadati</taxon>
        <taxon>Pseudomonadota</taxon>
        <taxon>Gammaproteobacteria</taxon>
        <taxon>Legionellales</taxon>
        <taxon>Legionellaceae</taxon>
        <taxon>Legionella</taxon>
    </lineage>
</organism>
<gene>
    <name evidence="2" type="ORF">A6J39_003445</name>
</gene>
<dbReference type="RefSeq" id="WP_019234096.1">
    <property type="nucleotide sequence ID" value="NZ_CAAAHR010000002.1"/>
</dbReference>
<name>A0AAX0WPK4_9GAMM</name>
<feature type="compositionally biased region" description="Acidic residues" evidence="1">
    <location>
        <begin position="578"/>
        <end position="589"/>
    </location>
</feature>
<dbReference type="EMBL" id="NBTX02000004">
    <property type="protein sequence ID" value="PNL60341.1"/>
    <property type="molecule type" value="Genomic_DNA"/>
</dbReference>
<evidence type="ECO:0000256" key="1">
    <source>
        <dbReference type="SAM" id="MobiDB-lite"/>
    </source>
</evidence>
<evidence type="ECO:0000313" key="2">
    <source>
        <dbReference type="EMBL" id="PNL60341.1"/>
    </source>
</evidence>
<comment type="caution">
    <text evidence="2">The sequence shown here is derived from an EMBL/GenBank/DDBJ whole genome shotgun (WGS) entry which is preliminary data.</text>
</comment>
<keyword evidence="3" id="KW-1185">Reference proteome</keyword>
<dbReference type="Proteomes" id="UP000192511">
    <property type="component" value="Unassembled WGS sequence"/>
</dbReference>
<feature type="region of interest" description="Disordered" evidence="1">
    <location>
        <begin position="574"/>
        <end position="645"/>
    </location>
</feature>
<sequence>MFLRNTKYEKKTSSNSPVQPIAQKTSLPKPYVDAKTNLLKALAQLKKLDNKGEFGSIFLSLEQISQHPEDKRDFEEYSKKIQARAYQRYMEAIKNFICTVFLGQSELTHDQSKAIQLHIDEILSLCSPSQKKIFANVASSLIVLLYNKKHFLTPEEVSDLEKQDASKKVSDFNPFISPELKKRMSHETYIQLAKKFISLCALSENKSNPAIKDTVFDLRERGLSSYCRVFKEILVTLFNEYKITEHSDFLKKVMDPFEEGLSEHILTHGAEVLRKIKASMETNAGTNTLKNLKNSLARRNKSKNDLTVVETPQLYLEEASKALISPDLFALNVSIRESIALLLQGASTVLPKIEQKPYEEQLAANFLTNEAVLTLFGNEDNLKQVFLRWFIKVFFRAENSHIRKELFIKLEAEVQLPSDVILKFFQLTYDFPDIIKSQPTYAKSNQNSFRKNKTKESQNDKYSMYAIYCLKNRDLDPLILSFYKKAKEQVSLFKEKEDQGPEEFGNETVVLRKSKERHPSVTTLFDDDKELKEKVKLQREDSKGKLKLAKLLSSVIGGNKMGFFNSTSSITESSLTDSLEEDDKNEDGDNLQPTAVPRATPQSSEQEKKQGSTFPLRVFPNKELPPVPKNSHKKEESSSALPLQM</sequence>
<feature type="region of interest" description="Disordered" evidence="1">
    <location>
        <begin position="1"/>
        <end position="24"/>
    </location>
</feature>
<reference evidence="2" key="1">
    <citation type="submission" date="2017-12" db="EMBL/GenBank/DDBJ databases">
        <title>FDA dAtabase for Regulatory Grade micrObial Sequences (FDA-ARGOS): Supporting development and validation of Infectious Disease Dx tests.</title>
        <authorList>
            <person name="Kerrigan L."/>
            <person name="Tallon L.J."/>
            <person name="Sadzewicz L."/>
            <person name="Sengamalay N."/>
            <person name="Ott S."/>
            <person name="Godinez A."/>
            <person name="Nagaraj S."/>
            <person name="Vavikolanu K."/>
            <person name="Vyas G."/>
            <person name="Nadendla S."/>
            <person name="Aluvathingal J."/>
            <person name="Sichtig H."/>
        </authorList>
    </citation>
    <scope>NUCLEOTIDE SEQUENCE [LARGE SCALE GENOMIC DNA]</scope>
    <source>
        <strain evidence="2">FDAARGOS_200</strain>
    </source>
</reference>
<feature type="compositionally biased region" description="Polar residues" evidence="1">
    <location>
        <begin position="13"/>
        <end position="24"/>
    </location>
</feature>
<proteinExistence type="predicted"/>
<protein>
    <submittedName>
        <fullName evidence="2">Uncharacterized protein</fullName>
    </submittedName>
</protein>